<gene>
    <name evidence="1" type="ORF">M9H77_21247</name>
</gene>
<comment type="caution">
    <text evidence="1">The sequence shown here is derived from an EMBL/GenBank/DDBJ whole genome shotgun (WGS) entry which is preliminary data.</text>
</comment>
<organism evidence="1 2">
    <name type="scientific">Catharanthus roseus</name>
    <name type="common">Madagascar periwinkle</name>
    <name type="synonym">Vinca rosea</name>
    <dbReference type="NCBI Taxonomy" id="4058"/>
    <lineage>
        <taxon>Eukaryota</taxon>
        <taxon>Viridiplantae</taxon>
        <taxon>Streptophyta</taxon>
        <taxon>Embryophyta</taxon>
        <taxon>Tracheophyta</taxon>
        <taxon>Spermatophyta</taxon>
        <taxon>Magnoliopsida</taxon>
        <taxon>eudicotyledons</taxon>
        <taxon>Gunneridae</taxon>
        <taxon>Pentapetalae</taxon>
        <taxon>asterids</taxon>
        <taxon>lamiids</taxon>
        <taxon>Gentianales</taxon>
        <taxon>Apocynaceae</taxon>
        <taxon>Rauvolfioideae</taxon>
        <taxon>Vinceae</taxon>
        <taxon>Catharanthinae</taxon>
        <taxon>Catharanthus</taxon>
    </lineage>
</organism>
<accession>A0ACC0AMW6</accession>
<dbReference type="Proteomes" id="UP001060085">
    <property type="component" value="Linkage Group LG05"/>
</dbReference>
<name>A0ACC0AMW6_CATRO</name>
<evidence type="ECO:0000313" key="1">
    <source>
        <dbReference type="EMBL" id="KAI5661924.1"/>
    </source>
</evidence>
<evidence type="ECO:0000313" key="2">
    <source>
        <dbReference type="Proteomes" id="UP001060085"/>
    </source>
</evidence>
<protein>
    <submittedName>
        <fullName evidence="1">Uncharacterized protein</fullName>
    </submittedName>
</protein>
<reference evidence="2" key="1">
    <citation type="journal article" date="2023" name="Nat. Plants">
        <title>Single-cell RNA sequencing provides a high-resolution roadmap for understanding the multicellular compartmentation of specialized metabolism.</title>
        <authorList>
            <person name="Sun S."/>
            <person name="Shen X."/>
            <person name="Li Y."/>
            <person name="Li Y."/>
            <person name="Wang S."/>
            <person name="Li R."/>
            <person name="Zhang H."/>
            <person name="Shen G."/>
            <person name="Guo B."/>
            <person name="Wei J."/>
            <person name="Xu J."/>
            <person name="St-Pierre B."/>
            <person name="Chen S."/>
            <person name="Sun C."/>
        </authorList>
    </citation>
    <scope>NUCLEOTIDE SEQUENCE [LARGE SCALE GENOMIC DNA]</scope>
</reference>
<dbReference type="EMBL" id="CM044705">
    <property type="protein sequence ID" value="KAI5661924.1"/>
    <property type="molecule type" value="Genomic_DNA"/>
</dbReference>
<sequence>MEILATERAPAEFQDWEKKEKNFFFSQQNLPIDILINQLNCSYDLDREIEKPYLVIKNLGIEELEKIKQYLKLKLDFDPVSIHYWEALVVICDQELAEARKEMLFVELY</sequence>
<keyword evidence="2" id="KW-1185">Reference proteome</keyword>
<proteinExistence type="predicted"/>